<comment type="similarity">
    <text evidence="6">Belongs to the peptidase M48 family.</text>
</comment>
<accession>A0ABV0JIC5</accession>
<feature type="transmembrane region" description="Helical" evidence="7">
    <location>
        <begin position="23"/>
        <end position="52"/>
    </location>
</feature>
<evidence type="ECO:0000256" key="6">
    <source>
        <dbReference type="RuleBase" id="RU003983"/>
    </source>
</evidence>
<evidence type="ECO:0000313" key="10">
    <source>
        <dbReference type="Proteomes" id="UP001442494"/>
    </source>
</evidence>
<keyword evidence="10" id="KW-1185">Reference proteome</keyword>
<keyword evidence="1 6" id="KW-0645">Protease</keyword>
<reference evidence="9 10" key="1">
    <citation type="submission" date="2022-04" db="EMBL/GenBank/DDBJ databases">
        <title>Positive selection, recombination, and allopatry shape intraspecific diversity of widespread and dominant cyanobacteria.</title>
        <authorList>
            <person name="Wei J."/>
            <person name="Shu W."/>
            <person name="Hu C."/>
        </authorList>
    </citation>
    <scope>NUCLEOTIDE SEQUENCE [LARGE SCALE GENOMIC DNA]</scope>
    <source>
        <strain evidence="9 10">GB2-A5</strain>
    </source>
</reference>
<comment type="cofactor">
    <cofactor evidence="6">
        <name>Zn(2+)</name>
        <dbReference type="ChEBI" id="CHEBI:29105"/>
    </cofactor>
    <text evidence="6">Binds 1 zinc ion per subunit.</text>
</comment>
<evidence type="ECO:0000256" key="2">
    <source>
        <dbReference type="ARBA" id="ARBA00022723"/>
    </source>
</evidence>
<proteinExistence type="inferred from homology"/>
<organism evidence="9 10">
    <name type="scientific">Funiculus sociatus GB2-A5</name>
    <dbReference type="NCBI Taxonomy" id="2933946"/>
    <lineage>
        <taxon>Bacteria</taxon>
        <taxon>Bacillati</taxon>
        <taxon>Cyanobacteriota</taxon>
        <taxon>Cyanophyceae</taxon>
        <taxon>Coleofasciculales</taxon>
        <taxon>Coleofasciculaceae</taxon>
        <taxon>Funiculus</taxon>
    </lineage>
</organism>
<dbReference type="InterPro" id="IPR001915">
    <property type="entry name" value="Peptidase_M48"/>
</dbReference>
<keyword evidence="7" id="KW-0472">Membrane</keyword>
<protein>
    <submittedName>
        <fullName evidence="9">M48 family metallopeptidase</fullName>
    </submittedName>
</protein>
<dbReference type="EMBL" id="JAMPKK010000002">
    <property type="protein sequence ID" value="MEP0863188.1"/>
    <property type="molecule type" value="Genomic_DNA"/>
</dbReference>
<evidence type="ECO:0000256" key="3">
    <source>
        <dbReference type="ARBA" id="ARBA00022801"/>
    </source>
</evidence>
<dbReference type="InterPro" id="IPR051156">
    <property type="entry name" value="Mito/Outer_Membr_Metalloprot"/>
</dbReference>
<keyword evidence="7" id="KW-0812">Transmembrane</keyword>
<evidence type="ECO:0000256" key="4">
    <source>
        <dbReference type="ARBA" id="ARBA00022833"/>
    </source>
</evidence>
<dbReference type="PANTHER" id="PTHR22726:SF1">
    <property type="entry name" value="METALLOENDOPEPTIDASE OMA1, MITOCHONDRIAL"/>
    <property type="match status" value="1"/>
</dbReference>
<gene>
    <name evidence="9" type="ORF">NDI37_01740</name>
</gene>
<keyword evidence="7" id="KW-1133">Transmembrane helix</keyword>
<dbReference type="Pfam" id="PF01435">
    <property type="entry name" value="Peptidase_M48"/>
    <property type="match status" value="1"/>
</dbReference>
<name>A0ABV0JIC5_9CYAN</name>
<keyword evidence="2" id="KW-0479">Metal-binding</keyword>
<keyword evidence="3 6" id="KW-0378">Hydrolase</keyword>
<dbReference type="Proteomes" id="UP001442494">
    <property type="component" value="Unassembled WGS sequence"/>
</dbReference>
<evidence type="ECO:0000256" key="5">
    <source>
        <dbReference type="ARBA" id="ARBA00023049"/>
    </source>
</evidence>
<evidence type="ECO:0000313" key="9">
    <source>
        <dbReference type="EMBL" id="MEP0863188.1"/>
    </source>
</evidence>
<evidence type="ECO:0000256" key="1">
    <source>
        <dbReference type="ARBA" id="ARBA00022670"/>
    </source>
</evidence>
<keyword evidence="4 6" id="KW-0862">Zinc</keyword>
<sequence>MSSEIPSTATSINRNPPPSNRQLLIILGLFIGFIVGVIWLFGLLINSLVWVIPPNVEKQLGAVIVPAYEQLAKPSPTQETLNQLLDKLETKLAQQVRQERDYRVLYLPGDTVNALALPGDRIIIYAGLLKQIESENELMMVLGHELGHFAHRDHLRSLVRQLIFPIAIATIFGDAGGLSSVAASGVEAVSKSQFSQSQESQADEFGLTLLQNTYGHVAGATDFFARMSRQKGVNFDFLTTHPAPGRRVKELQRLIEQKNYPVKERSPLPETLSNLKE</sequence>
<feature type="domain" description="Peptidase M48" evidence="8">
    <location>
        <begin position="82"/>
        <end position="253"/>
    </location>
</feature>
<dbReference type="RefSeq" id="WP_190427879.1">
    <property type="nucleotide sequence ID" value="NZ_JAMPKK010000002.1"/>
</dbReference>
<keyword evidence="5 6" id="KW-0482">Metalloprotease</keyword>
<comment type="caution">
    <text evidence="9">The sequence shown here is derived from an EMBL/GenBank/DDBJ whole genome shotgun (WGS) entry which is preliminary data.</text>
</comment>
<dbReference type="PANTHER" id="PTHR22726">
    <property type="entry name" value="METALLOENDOPEPTIDASE OMA1"/>
    <property type="match status" value="1"/>
</dbReference>
<dbReference type="CDD" id="cd07332">
    <property type="entry name" value="M48C_Oma1_like"/>
    <property type="match status" value="1"/>
</dbReference>
<evidence type="ECO:0000256" key="7">
    <source>
        <dbReference type="SAM" id="Phobius"/>
    </source>
</evidence>
<evidence type="ECO:0000259" key="8">
    <source>
        <dbReference type="Pfam" id="PF01435"/>
    </source>
</evidence>
<dbReference type="Gene3D" id="3.30.2010.10">
    <property type="entry name" value="Metalloproteases ('zincins'), catalytic domain"/>
    <property type="match status" value="1"/>
</dbReference>